<name>A0A937UW04_9ACTN</name>
<comment type="caution">
    <text evidence="4">The sequence shown here is derived from an EMBL/GenBank/DDBJ whole genome shotgun (WGS) entry which is preliminary data.</text>
</comment>
<reference evidence="4" key="1">
    <citation type="submission" date="2020-12" db="EMBL/GenBank/DDBJ databases">
        <title>Genomic characterization of non-nitrogen-fixing Frankia strains.</title>
        <authorList>
            <person name="Carlos-Shanley C."/>
            <person name="Guerra T."/>
            <person name="Hahn D."/>
        </authorList>
    </citation>
    <scope>NUCLEOTIDE SEQUENCE</scope>
    <source>
        <strain evidence="4">CN6</strain>
    </source>
</reference>
<keyword evidence="4" id="KW-0255">Endonuclease</keyword>
<accession>A0A937UW04</accession>
<dbReference type="EMBL" id="JAEACQ010000354">
    <property type="protein sequence ID" value="MBL7632866.1"/>
    <property type="molecule type" value="Genomic_DNA"/>
</dbReference>
<proteinExistence type="predicted"/>
<feature type="transmembrane region" description="Helical" evidence="2">
    <location>
        <begin position="14"/>
        <end position="35"/>
    </location>
</feature>
<evidence type="ECO:0000259" key="3">
    <source>
        <dbReference type="Pfam" id="PF07510"/>
    </source>
</evidence>
<evidence type="ECO:0000313" key="5">
    <source>
        <dbReference type="Proteomes" id="UP000604475"/>
    </source>
</evidence>
<dbReference type="GO" id="GO:0004519">
    <property type="term" value="F:endonuclease activity"/>
    <property type="evidence" value="ECO:0007669"/>
    <property type="project" value="UniProtKB-KW"/>
</dbReference>
<evidence type="ECO:0000256" key="2">
    <source>
        <dbReference type="SAM" id="Phobius"/>
    </source>
</evidence>
<keyword evidence="5" id="KW-1185">Reference proteome</keyword>
<dbReference type="Proteomes" id="UP000604475">
    <property type="component" value="Unassembled WGS sequence"/>
</dbReference>
<dbReference type="RefSeq" id="WP_203006091.1">
    <property type="nucleotide sequence ID" value="NZ_JADWYU010000028.1"/>
</dbReference>
<protein>
    <submittedName>
        <fullName evidence="4">HNH endonuclease</fullName>
    </submittedName>
</protein>
<feature type="region of interest" description="Disordered" evidence="1">
    <location>
        <begin position="44"/>
        <end position="82"/>
    </location>
</feature>
<dbReference type="AlphaFoldDB" id="A0A937UW04"/>
<organism evidence="4 5">
    <name type="scientific">Frankia nepalensis</name>
    <dbReference type="NCBI Taxonomy" id="1836974"/>
    <lineage>
        <taxon>Bacteria</taxon>
        <taxon>Bacillati</taxon>
        <taxon>Actinomycetota</taxon>
        <taxon>Actinomycetes</taxon>
        <taxon>Frankiales</taxon>
        <taxon>Frankiaceae</taxon>
        <taxon>Frankia</taxon>
    </lineage>
</organism>
<keyword evidence="2" id="KW-0812">Transmembrane</keyword>
<sequence length="272" mass="29076">MAGRGGRNRRGRSWWGRVGFLVLLVVVIVVVVVVVRGGGEFGGVRLPNPLDSPTAPPPASTPPAGGDPSGPATPPGPAAGSLRAAVDGLPVAAEDRTGYARERFQHWIDADRDGCDTRREVLIGEAITPPTVGPRCALSGGQWRSYYDDKVWTDPNDLDIDHMVPLAEAWDSGASAWSDEQRRAYANDLDDPRALVAVTDNENQTKADQDPAEWMPPLASATCLYIGEWVAVKLRWQLTVDTAEKTALSRIAATCPDEPITVTLAAQGVPPP</sequence>
<keyword evidence="2" id="KW-0472">Membrane</keyword>
<dbReference type="PANTHER" id="PTHR24094">
    <property type="entry name" value="SECRETED PROTEIN"/>
    <property type="match status" value="1"/>
</dbReference>
<dbReference type="PANTHER" id="PTHR24094:SF15">
    <property type="entry name" value="AMP-DEPENDENT SYNTHETASE_LIGASE DOMAIN-CONTAINING PROTEIN-RELATED"/>
    <property type="match status" value="1"/>
</dbReference>
<keyword evidence="2" id="KW-1133">Transmembrane helix</keyword>
<keyword evidence="4" id="KW-0540">Nuclease</keyword>
<keyword evidence="4" id="KW-0378">Hydrolase</keyword>
<dbReference type="InterPro" id="IPR011089">
    <property type="entry name" value="GmrSD_C"/>
</dbReference>
<evidence type="ECO:0000313" key="4">
    <source>
        <dbReference type="EMBL" id="MBL7632866.1"/>
    </source>
</evidence>
<dbReference type="Pfam" id="PF07510">
    <property type="entry name" value="GmrSD_C"/>
    <property type="match status" value="1"/>
</dbReference>
<gene>
    <name evidence="4" type="ORF">I7412_38070</name>
</gene>
<feature type="domain" description="GmrSD restriction endonucleases C-terminal" evidence="3">
    <location>
        <begin position="142"/>
        <end position="250"/>
    </location>
</feature>
<evidence type="ECO:0000256" key="1">
    <source>
        <dbReference type="SAM" id="MobiDB-lite"/>
    </source>
</evidence>